<accession>A0A0S2KNH2</accession>
<dbReference type="Pfam" id="PF22818">
    <property type="entry name" value="ApeI-like"/>
    <property type="match status" value="1"/>
</dbReference>
<dbReference type="OrthoDB" id="9772788at2"/>
<dbReference type="InterPro" id="IPR054545">
    <property type="entry name" value="ApeI-like"/>
</dbReference>
<evidence type="ECO:0000259" key="1">
    <source>
        <dbReference type="Pfam" id="PF22818"/>
    </source>
</evidence>
<protein>
    <submittedName>
        <fullName evidence="2">3-hydroxyacyl-ACP dehydratase</fullName>
    </submittedName>
</protein>
<dbReference type="Gene3D" id="3.10.129.10">
    <property type="entry name" value="Hotdog Thioesterase"/>
    <property type="match status" value="1"/>
</dbReference>
<dbReference type="InterPro" id="IPR029069">
    <property type="entry name" value="HotDog_dom_sf"/>
</dbReference>
<reference evidence="3" key="1">
    <citation type="submission" date="2015-11" db="EMBL/GenBank/DDBJ databases">
        <authorList>
            <person name="Holder M.E."/>
            <person name="Ajami N.J."/>
            <person name="Petrosino J.F."/>
        </authorList>
    </citation>
    <scope>NUCLEOTIDE SEQUENCE [LARGE SCALE GENOMIC DNA]</scope>
    <source>
        <strain evidence="3">F0113</strain>
    </source>
</reference>
<gene>
    <name evidence="2" type="ORF">AS203_11540</name>
</gene>
<dbReference type="GO" id="GO:0016829">
    <property type="term" value="F:lyase activity"/>
    <property type="evidence" value="ECO:0007669"/>
    <property type="project" value="UniProtKB-KW"/>
</dbReference>
<dbReference type="EMBL" id="CP013195">
    <property type="protein sequence ID" value="ALO49635.1"/>
    <property type="molecule type" value="Genomic_DNA"/>
</dbReference>
<proteinExistence type="predicted"/>
<name>A0A0S2KNH2_9BACT</name>
<dbReference type="SUPFAM" id="SSF54637">
    <property type="entry name" value="Thioesterase/thiol ester dehydrase-isomerase"/>
    <property type="match status" value="1"/>
</dbReference>
<evidence type="ECO:0000313" key="2">
    <source>
        <dbReference type="EMBL" id="ALO49635.1"/>
    </source>
</evidence>
<dbReference type="Proteomes" id="UP000056252">
    <property type="component" value="Chromosome"/>
</dbReference>
<keyword evidence="3" id="KW-1185">Reference proteome</keyword>
<organism evidence="2 3">
    <name type="scientific">Hoylesella enoeca</name>
    <dbReference type="NCBI Taxonomy" id="76123"/>
    <lineage>
        <taxon>Bacteria</taxon>
        <taxon>Pseudomonadati</taxon>
        <taxon>Bacteroidota</taxon>
        <taxon>Bacteroidia</taxon>
        <taxon>Bacteroidales</taxon>
        <taxon>Prevotellaceae</taxon>
        <taxon>Hoylesella</taxon>
    </lineage>
</organism>
<feature type="domain" description="ApeI dehydratase-like" evidence="1">
    <location>
        <begin position="18"/>
        <end position="93"/>
    </location>
</feature>
<evidence type="ECO:0000313" key="3">
    <source>
        <dbReference type="Proteomes" id="UP000056252"/>
    </source>
</evidence>
<dbReference type="KEGG" id="peo:AS203_11540"/>
<dbReference type="RefSeq" id="WP_025064982.1">
    <property type="nucleotide sequence ID" value="NZ_CP013195.1"/>
</dbReference>
<dbReference type="AlphaFoldDB" id="A0A0S2KNH2"/>
<sequence>MRLANDFYRIETYEECESGAVARLKLNSEHVIYRAHFPNQPITPGVCMIEMLTELMEKRIGKPLLLRQIKNCKFLNRLSPDDVSVVSLSISYQIARQETVSYIAKGTLSDDEKVFARFSIVYE</sequence>
<dbReference type="eggNOG" id="COG0764">
    <property type="taxonomic scope" value="Bacteria"/>
</dbReference>
<dbReference type="STRING" id="76123.AS203_11540"/>